<reference evidence="2 3" key="1">
    <citation type="journal article" date="2014" name="Nat. Commun.">
        <title>Klebsormidium flaccidum genome reveals primary factors for plant terrestrial adaptation.</title>
        <authorList>
            <person name="Hori K."/>
            <person name="Maruyama F."/>
            <person name="Fujisawa T."/>
            <person name="Togashi T."/>
            <person name="Yamamoto N."/>
            <person name="Seo M."/>
            <person name="Sato S."/>
            <person name="Yamada T."/>
            <person name="Mori H."/>
            <person name="Tajima N."/>
            <person name="Moriyama T."/>
            <person name="Ikeuchi M."/>
            <person name="Watanabe M."/>
            <person name="Wada H."/>
            <person name="Kobayashi K."/>
            <person name="Saito M."/>
            <person name="Masuda T."/>
            <person name="Sasaki-Sekimoto Y."/>
            <person name="Mashiguchi K."/>
            <person name="Awai K."/>
            <person name="Shimojima M."/>
            <person name="Masuda S."/>
            <person name="Iwai M."/>
            <person name="Nobusawa T."/>
            <person name="Narise T."/>
            <person name="Kondo S."/>
            <person name="Saito H."/>
            <person name="Sato R."/>
            <person name="Murakawa M."/>
            <person name="Ihara Y."/>
            <person name="Oshima-Yamada Y."/>
            <person name="Ohtaka K."/>
            <person name="Satoh M."/>
            <person name="Sonobe K."/>
            <person name="Ishii M."/>
            <person name="Ohtani R."/>
            <person name="Kanamori-Sato M."/>
            <person name="Honoki R."/>
            <person name="Miyazaki D."/>
            <person name="Mochizuki H."/>
            <person name="Umetsu J."/>
            <person name="Higashi K."/>
            <person name="Shibata D."/>
            <person name="Kamiya Y."/>
            <person name="Sato N."/>
            <person name="Nakamura Y."/>
            <person name="Tabata S."/>
            <person name="Ida S."/>
            <person name="Kurokawa K."/>
            <person name="Ohta H."/>
        </authorList>
    </citation>
    <scope>NUCLEOTIDE SEQUENCE [LARGE SCALE GENOMIC DNA]</scope>
    <source>
        <strain evidence="2 3">NIES-2285</strain>
    </source>
</reference>
<dbReference type="Gene3D" id="3.30.160.20">
    <property type="match status" value="1"/>
</dbReference>
<sequence>MVIFARSAGVVLRRTQDLPSVLQLISAATSIPSKLACCLDSSKKSTQPCERDVYLEEGAGFSNTGIYDNLVFSGSQLPPSSGVPLWAQRSGWYSSSKLLLSINRSFFSSSSAASAEGADRVRSDTPQQPQPVSWRDFEDIGIWTVDEDASPAKHRADGPSALHHSSHPPDRPADSRGATAPGGRRAETVADGGIRSSSGGFLHVSEYGDEEEATTSSSHSDNATSIWSRNAESATTSWRDFEDMGEWVVDKAEDDTDAAIHTQQGRAKGTPNAAAGLARPPKLTPKERKKRKKQIKAGEFVLPRFKGPYFTEEEKKLSYFDLCQLPSLRGVAEVPDFLRLSDEDLLAQCDVQTGRGTGGHKGHGRPSSVLLKHRPTGLATGCDKTRSVYGNKMKALDKLQEMIALKVRRRIPEGPYVPPRRVRYMMPAEDLHPDWALSKHVRIGFKTSPFVKGCQVLLDLLVSCDGDFGVAAEKMRMTEQRFRRLLNQNIHVKHYVKLYKDFKRQRFVLDYEAGLIKPEQLQGPADGTEAKHKDGGQA</sequence>
<keyword evidence="3" id="KW-1185">Reference proteome</keyword>
<dbReference type="OrthoDB" id="2019491at2759"/>
<dbReference type="Proteomes" id="UP000054558">
    <property type="component" value="Unassembled WGS sequence"/>
</dbReference>
<protein>
    <submittedName>
        <fullName evidence="2">Uncharacterized protein</fullName>
    </submittedName>
</protein>
<dbReference type="AlphaFoldDB" id="A0A1Y1II78"/>
<accession>A0A1Y1II78</accession>
<feature type="region of interest" description="Disordered" evidence="1">
    <location>
        <begin position="114"/>
        <end position="137"/>
    </location>
</feature>
<dbReference type="STRING" id="105231.A0A1Y1II78"/>
<name>A0A1Y1II78_KLENI</name>
<dbReference type="InterPro" id="IPR045853">
    <property type="entry name" value="Pep_chain_release_fac_I_sf"/>
</dbReference>
<dbReference type="EMBL" id="DF237598">
    <property type="protein sequence ID" value="GAQ90504.1"/>
    <property type="molecule type" value="Genomic_DNA"/>
</dbReference>
<organism evidence="2 3">
    <name type="scientific">Klebsormidium nitens</name>
    <name type="common">Green alga</name>
    <name type="synonym">Ulothrix nitens</name>
    <dbReference type="NCBI Taxonomy" id="105231"/>
    <lineage>
        <taxon>Eukaryota</taxon>
        <taxon>Viridiplantae</taxon>
        <taxon>Streptophyta</taxon>
        <taxon>Klebsormidiophyceae</taxon>
        <taxon>Klebsormidiales</taxon>
        <taxon>Klebsormidiaceae</taxon>
        <taxon>Klebsormidium</taxon>
    </lineage>
</organism>
<evidence type="ECO:0000256" key="1">
    <source>
        <dbReference type="SAM" id="MobiDB-lite"/>
    </source>
</evidence>
<evidence type="ECO:0000313" key="3">
    <source>
        <dbReference type="Proteomes" id="UP000054558"/>
    </source>
</evidence>
<proteinExistence type="predicted"/>
<dbReference type="SUPFAM" id="SSF75620">
    <property type="entry name" value="Release factor"/>
    <property type="match status" value="1"/>
</dbReference>
<evidence type="ECO:0000313" key="2">
    <source>
        <dbReference type="EMBL" id="GAQ90504.1"/>
    </source>
</evidence>
<feature type="region of interest" description="Disordered" evidence="1">
    <location>
        <begin position="150"/>
        <end position="202"/>
    </location>
</feature>
<gene>
    <name evidence="2" type="ORF">KFL_006490040</name>
</gene>
<feature type="region of interest" description="Disordered" evidence="1">
    <location>
        <begin position="262"/>
        <end position="294"/>
    </location>
</feature>